<dbReference type="Proteomes" id="UP000034883">
    <property type="component" value="Chromosome"/>
</dbReference>
<name>A0A0F6SGA5_9BACT</name>
<reference evidence="1 2" key="1">
    <citation type="submission" date="2015-03" db="EMBL/GenBank/DDBJ databases">
        <title>Genome assembly of Sandaracinus amylolyticus DSM 53668.</title>
        <authorList>
            <person name="Sharma G."/>
            <person name="Subramanian S."/>
        </authorList>
    </citation>
    <scope>NUCLEOTIDE SEQUENCE [LARGE SCALE GENOMIC DNA]</scope>
    <source>
        <strain evidence="1 2">DSM 53668</strain>
    </source>
</reference>
<sequence>MPRKLRAQETLDTIEDEILFTRAALEADPDAADLLPMTDSWLALVDATRATDRTARIAGTSASALRIVANGRLDDACTRFGRTLAIDTPTTSPRWRRFFGSAISSWIEQRLVAQVAAVRAWLAITDEPVLEAHRAPLAQWSEAAQVALDRTAASAQTRGAAQIARESLAEDLTRERDGVYAALLQRAGERSLARDWAARFFRVERRRGDPDAEPEGPPSPAS</sequence>
<dbReference type="KEGG" id="samy:DB32_005503"/>
<organism evidence="1 2">
    <name type="scientific">Sandaracinus amylolyticus</name>
    <dbReference type="NCBI Taxonomy" id="927083"/>
    <lineage>
        <taxon>Bacteria</taxon>
        <taxon>Pseudomonadati</taxon>
        <taxon>Myxococcota</taxon>
        <taxon>Polyangia</taxon>
        <taxon>Polyangiales</taxon>
        <taxon>Sandaracinaceae</taxon>
        <taxon>Sandaracinus</taxon>
    </lineage>
</organism>
<proteinExistence type="predicted"/>
<protein>
    <submittedName>
        <fullName evidence="1">Uncharacterized protein</fullName>
    </submittedName>
</protein>
<accession>A0A0F6SGA5</accession>
<keyword evidence="2" id="KW-1185">Reference proteome</keyword>
<dbReference type="AlphaFoldDB" id="A0A0F6SGA5"/>
<evidence type="ECO:0000313" key="1">
    <source>
        <dbReference type="EMBL" id="AKF08354.1"/>
    </source>
</evidence>
<gene>
    <name evidence="1" type="ORF">DB32_005503</name>
</gene>
<evidence type="ECO:0000313" key="2">
    <source>
        <dbReference type="Proteomes" id="UP000034883"/>
    </source>
</evidence>
<dbReference type="EMBL" id="CP011125">
    <property type="protein sequence ID" value="AKF08354.1"/>
    <property type="molecule type" value="Genomic_DNA"/>
</dbReference>